<dbReference type="OrthoDB" id="9805479at2"/>
<proteinExistence type="inferred from homology"/>
<keyword evidence="1" id="KW-0472">Membrane</keyword>
<feature type="transmembrane region" description="Helical" evidence="1">
    <location>
        <begin position="184"/>
        <end position="208"/>
    </location>
</feature>
<dbReference type="InterPro" id="IPR003744">
    <property type="entry name" value="YhhQ"/>
</dbReference>
<feature type="transmembrane region" description="Helical" evidence="1">
    <location>
        <begin position="152"/>
        <end position="178"/>
    </location>
</feature>
<feature type="transmembrane region" description="Helical" evidence="1">
    <location>
        <begin position="18"/>
        <end position="38"/>
    </location>
</feature>
<dbReference type="Proteomes" id="UP000295375">
    <property type="component" value="Unassembled WGS sequence"/>
</dbReference>
<gene>
    <name evidence="2" type="ORF">EV696_10321</name>
</gene>
<comment type="function">
    <text evidence="1">Involved in the import of queuosine (Q) precursors, required for Q precursor salvage.</text>
</comment>
<keyword evidence="1" id="KW-1003">Cell membrane</keyword>
<dbReference type="PANTHER" id="PTHR34300">
    <property type="entry name" value="QUEUOSINE PRECURSOR TRANSPORTER-RELATED"/>
    <property type="match status" value="1"/>
</dbReference>
<feature type="transmembrane region" description="Helical" evidence="1">
    <location>
        <begin position="78"/>
        <end position="99"/>
    </location>
</feature>
<comment type="similarity">
    <text evidence="1">Belongs to the vitamin uptake transporter (VUT/ECF) (TC 2.A.88) family. Q precursor transporter subfamily.</text>
</comment>
<dbReference type="AlphaFoldDB" id="A0A4R6UV24"/>
<dbReference type="RefSeq" id="WP_133588155.1">
    <property type="nucleotide sequence ID" value="NZ_CP037953.1"/>
</dbReference>
<dbReference type="HAMAP" id="MF_02088">
    <property type="entry name" value="Q_prec_transport"/>
    <property type="match status" value="1"/>
</dbReference>
<protein>
    <recommendedName>
        <fullName evidence="1">Probable queuosine precursor transporter</fullName>
        <shortName evidence="1">Q precursor transporter</shortName>
    </recommendedName>
</protein>
<dbReference type="NCBIfam" id="TIGR00697">
    <property type="entry name" value="queuosine precursor transporter"/>
    <property type="match status" value="1"/>
</dbReference>
<dbReference type="GO" id="GO:0022857">
    <property type="term" value="F:transmembrane transporter activity"/>
    <property type="evidence" value="ECO:0007669"/>
    <property type="project" value="UniProtKB-UniRule"/>
</dbReference>
<keyword evidence="3" id="KW-1185">Reference proteome</keyword>
<keyword evidence="1" id="KW-0813">Transport</keyword>
<evidence type="ECO:0000313" key="3">
    <source>
        <dbReference type="Proteomes" id="UP000295375"/>
    </source>
</evidence>
<sequence>MNEQAIPVSITTNQPYKYFSYVMVGFVTVLLCSNLIGPAKIAEVAGYTFGAGVLFFPFSYIFGDVLTEVYGYARARRVVWTGFAALAFATIMSQVVLAFPPAPGWADQAALQTVFGTTWRIALASLIAFWAGEFVNAYVMAKIKVWMTGRLLFVRTIGSTIAGQGVDSLLFYSIAFYGLWSNELLLTVMVSNYLLKVLWEALMTPFTYKLVGFLKRHEHIDVYDTQTNFNPFAKVSK</sequence>
<feature type="transmembrane region" description="Helical" evidence="1">
    <location>
        <begin position="44"/>
        <end position="66"/>
    </location>
</feature>
<accession>A0A4R6UV24</accession>
<feature type="transmembrane region" description="Helical" evidence="1">
    <location>
        <begin position="119"/>
        <end position="140"/>
    </location>
</feature>
<dbReference type="GO" id="GO:0005886">
    <property type="term" value="C:plasma membrane"/>
    <property type="evidence" value="ECO:0007669"/>
    <property type="project" value="UniProtKB-SubCell"/>
</dbReference>
<dbReference type="Pfam" id="PF02592">
    <property type="entry name" value="Vut_1"/>
    <property type="match status" value="1"/>
</dbReference>
<keyword evidence="1" id="KW-1133">Transmembrane helix</keyword>
<reference evidence="2 3" key="1">
    <citation type="submission" date="2019-03" db="EMBL/GenBank/DDBJ databases">
        <title>Genomic Encyclopedia of Type Strains, Phase IV (KMG-IV): sequencing the most valuable type-strain genomes for metagenomic binning, comparative biology and taxonomic classification.</title>
        <authorList>
            <person name="Goeker M."/>
        </authorList>
    </citation>
    <scope>NUCLEOTIDE SEQUENCE [LARGE SCALE GENOMIC DNA]</scope>
    <source>
        <strain evidence="2 3">DSM 103792</strain>
    </source>
</reference>
<dbReference type="PANTHER" id="PTHR34300:SF2">
    <property type="entry name" value="QUEUOSINE PRECURSOR TRANSPORTER-RELATED"/>
    <property type="match status" value="1"/>
</dbReference>
<evidence type="ECO:0000313" key="2">
    <source>
        <dbReference type="EMBL" id="TDQ49653.1"/>
    </source>
</evidence>
<keyword evidence="1" id="KW-0997">Cell inner membrane</keyword>
<dbReference type="EMBL" id="SNYM01000003">
    <property type="protein sequence ID" value="TDQ49653.1"/>
    <property type="molecule type" value="Genomic_DNA"/>
</dbReference>
<keyword evidence="1" id="KW-0812">Transmembrane</keyword>
<name>A0A4R6UV24_9GAMM</name>
<comment type="subcellular location">
    <subcellularLocation>
        <location evidence="1">Cell inner membrane</location>
        <topology evidence="1">Multi-pass membrane protein</topology>
    </subcellularLocation>
</comment>
<comment type="caution">
    <text evidence="2">The sequence shown here is derived from an EMBL/GenBank/DDBJ whole genome shotgun (WGS) entry which is preliminary data.</text>
</comment>
<evidence type="ECO:0000256" key="1">
    <source>
        <dbReference type="HAMAP-Rule" id="MF_02088"/>
    </source>
</evidence>
<organism evidence="2 3">
    <name type="scientific">Permianibacter aggregans</name>
    <dbReference type="NCBI Taxonomy" id="1510150"/>
    <lineage>
        <taxon>Bacteria</taxon>
        <taxon>Pseudomonadati</taxon>
        <taxon>Pseudomonadota</taxon>
        <taxon>Gammaproteobacteria</taxon>
        <taxon>Pseudomonadales</taxon>
        <taxon>Pseudomonadaceae</taxon>
        <taxon>Permianibacter</taxon>
    </lineage>
</organism>